<dbReference type="PANTHER" id="PTHR12320:SF83">
    <property type="entry name" value="PROTEIN PHOSPHATASE 2C 55-RELATED"/>
    <property type="match status" value="1"/>
</dbReference>
<evidence type="ECO:0000259" key="3">
    <source>
        <dbReference type="PROSITE" id="PS51746"/>
    </source>
</evidence>
<evidence type="ECO:0000313" key="5">
    <source>
        <dbReference type="EMBL" id="OAE35654.1"/>
    </source>
</evidence>
<evidence type="ECO:0000313" key="4">
    <source>
        <dbReference type="EMBL" id="BBN03904.1"/>
    </source>
</evidence>
<dbReference type="Proteomes" id="UP000077202">
    <property type="component" value="Unassembled WGS sequence"/>
</dbReference>
<evidence type="ECO:0000313" key="6">
    <source>
        <dbReference type="Proteomes" id="UP000077202"/>
    </source>
</evidence>
<dbReference type="SMART" id="SM00331">
    <property type="entry name" value="PP2C_SIG"/>
    <property type="match status" value="1"/>
</dbReference>
<evidence type="ECO:0000256" key="1">
    <source>
        <dbReference type="RuleBase" id="RU366020"/>
    </source>
</evidence>
<dbReference type="GO" id="GO:0004722">
    <property type="term" value="F:protein serine/threonine phosphatase activity"/>
    <property type="evidence" value="ECO:0007669"/>
    <property type="project" value="UniProtKB-EC"/>
</dbReference>
<keyword evidence="1" id="KW-0904">Protein phosphatase</keyword>
<evidence type="ECO:0000313" key="7">
    <source>
        <dbReference type="Proteomes" id="UP001162541"/>
    </source>
</evidence>
<dbReference type="InterPro" id="IPR001932">
    <property type="entry name" value="PPM-type_phosphatase-like_dom"/>
</dbReference>
<protein>
    <recommendedName>
        <fullName evidence="1">Protein phosphatase</fullName>
        <ecNumber evidence="1">3.1.3.16</ecNumber>
    </recommendedName>
</protein>
<dbReference type="InterPro" id="IPR039123">
    <property type="entry name" value="PPTC7"/>
</dbReference>
<proteinExistence type="inferred from homology"/>
<name>A0A176WS36_MARPO</name>
<dbReference type="AlphaFoldDB" id="A0A176WS36"/>
<dbReference type="GO" id="GO:0046872">
    <property type="term" value="F:metal ion binding"/>
    <property type="evidence" value="ECO:0007669"/>
    <property type="project" value="UniProtKB-UniRule"/>
</dbReference>
<keyword evidence="6" id="KW-1185">Reference proteome</keyword>
<dbReference type="Gene3D" id="3.60.40.10">
    <property type="entry name" value="PPM-type phosphatase domain"/>
    <property type="match status" value="1"/>
</dbReference>
<feature type="domain" description="PPM-type phosphatase" evidence="3">
    <location>
        <begin position="362"/>
        <end position="600"/>
    </location>
</feature>
<comment type="similarity">
    <text evidence="1">Belongs to the PP2C family.</text>
</comment>
<keyword evidence="1" id="KW-0479">Metal-binding</keyword>
<sequence>MPSLHKFLKLKAGVRATVQLEGQGKGRLFLLRSSKNDKSPGWQKGKQSVCAPGKPVDCDPNTSSTRPSFVNSFVSAFSPGAGPAGPSSVPYSASTLDLKNGKKERGLTATAAISRVISTPSVHGQFRQSSQLLIDGSDSDKNRDLSEKGLFVAPGRTAKEVLGRVKDAFTNESGERLFSRRNDKGSSRNALSSFKQELWKERRWRDLSFEARDDPLGKVSSLECKTLSDSNGERAECREYGVKRGTARSVVNSERGAGNYYGDYTLEVEETGKLNGLTQQKDQEKPGNIGSGRPQALLNRAPGISVHNGSSILPRFGEVFIRALHDVSLAGDGLPLERLSDNDTPERQSEQAVSDSKSLKLLSGACNLPHPDKIKTGGEDAYFICPDKQVVGVADGVGGWADLGIDAGEYARELMSQAMIAVREEPQGSIDPARVLEKAHSMTKCRGSSTACILALSDSVLEAANLGDSGFVILRNSRTLFKSPAQQHQFNIPFQLESGGSDPPSAAEVFSIEVAVGDVIVAGTDGLFDNLYDSELTTVVVQAVRSGMGPQVTAQNVADLARTRAQDRNRQTPFSTAAQDAGYRFYGGKMDDITVIVSYITNSKSSTSAS</sequence>
<organism evidence="5 6">
    <name type="scientific">Marchantia polymorpha subsp. ruderalis</name>
    <dbReference type="NCBI Taxonomy" id="1480154"/>
    <lineage>
        <taxon>Eukaryota</taxon>
        <taxon>Viridiplantae</taxon>
        <taxon>Streptophyta</taxon>
        <taxon>Embryophyta</taxon>
        <taxon>Marchantiophyta</taxon>
        <taxon>Marchantiopsida</taxon>
        <taxon>Marchantiidae</taxon>
        <taxon>Marchantiales</taxon>
        <taxon>Marchantiaceae</taxon>
        <taxon>Marchantia</taxon>
    </lineage>
</organism>
<dbReference type="SMART" id="SM00332">
    <property type="entry name" value="PP2Cc"/>
    <property type="match status" value="1"/>
</dbReference>
<dbReference type="SUPFAM" id="SSF81606">
    <property type="entry name" value="PP2C-like"/>
    <property type="match status" value="1"/>
</dbReference>
<keyword evidence="1" id="KW-0460">Magnesium</keyword>
<evidence type="ECO:0000256" key="2">
    <source>
        <dbReference type="SAM" id="MobiDB-lite"/>
    </source>
</evidence>
<gene>
    <name evidence="5" type="ORF">AXG93_1154s1080</name>
    <name evidence="4" type="ORF">Mp_3g00510</name>
</gene>
<reference evidence="7" key="3">
    <citation type="journal article" date="2020" name="Curr. Biol.">
        <title>Chromatin organization in early land plants reveals an ancestral association between H3K27me3, transposons, and constitutive heterochromatin.</title>
        <authorList>
            <person name="Montgomery S.A."/>
            <person name="Tanizawa Y."/>
            <person name="Galik B."/>
            <person name="Wang N."/>
            <person name="Ito T."/>
            <person name="Mochizuki T."/>
            <person name="Akimcheva S."/>
            <person name="Bowman J.L."/>
            <person name="Cognat V."/>
            <person name="Marechal-Drouard L."/>
            <person name="Ekker H."/>
            <person name="Hong S.F."/>
            <person name="Kohchi T."/>
            <person name="Lin S.S."/>
            <person name="Liu L.D."/>
            <person name="Nakamura Y."/>
            <person name="Valeeva L.R."/>
            <person name="Shakirov E.V."/>
            <person name="Shippen D.E."/>
            <person name="Wei W.L."/>
            <person name="Yagura M."/>
            <person name="Yamaoka S."/>
            <person name="Yamato K.T."/>
            <person name="Liu C."/>
            <person name="Berger F."/>
        </authorList>
    </citation>
    <scope>NUCLEOTIDE SEQUENCE [LARGE SCALE GENOMIC DNA]</scope>
    <source>
        <strain evidence="7">Tak-1</strain>
    </source>
</reference>
<feature type="region of interest" description="Disordered" evidence="2">
    <location>
        <begin position="336"/>
        <end position="356"/>
    </location>
</feature>
<comment type="cofactor">
    <cofactor evidence="1">
        <name>Mg(2+)</name>
        <dbReference type="ChEBI" id="CHEBI:18420"/>
    </cofactor>
</comment>
<keyword evidence="1" id="KW-0378">Hydrolase</keyword>
<dbReference type="Pfam" id="PF07228">
    <property type="entry name" value="SpoIIE"/>
    <property type="match status" value="1"/>
</dbReference>
<reference evidence="5 6" key="1">
    <citation type="submission" date="2016-03" db="EMBL/GenBank/DDBJ databases">
        <title>Mechanisms controlling the formation of the plant cell surface in tip-growing cells are functionally conserved among land plants.</title>
        <authorList>
            <person name="Honkanen S."/>
            <person name="Jones V.A."/>
            <person name="Morieri G."/>
            <person name="Champion C."/>
            <person name="Hetherington A.J."/>
            <person name="Kelly S."/>
            <person name="Saint-Marcoux D."/>
            <person name="Proust H."/>
            <person name="Prescott H."/>
            <person name="Dolan L."/>
        </authorList>
    </citation>
    <scope>NUCLEOTIDE SEQUENCE [LARGE SCALE GENOMIC DNA]</scope>
    <source>
        <strain evidence="6">cv. Tak-1 and cv. Tak-2</strain>
        <tissue evidence="5">Whole gametophyte</tissue>
    </source>
</reference>
<feature type="compositionally biased region" description="Basic and acidic residues" evidence="2">
    <location>
        <begin position="338"/>
        <end position="349"/>
    </location>
</feature>
<dbReference type="EMBL" id="AP019868">
    <property type="protein sequence ID" value="BBN03904.1"/>
    <property type="molecule type" value="Genomic_DNA"/>
</dbReference>
<feature type="region of interest" description="Disordered" evidence="2">
    <location>
        <begin position="34"/>
        <end position="64"/>
    </location>
</feature>
<dbReference type="EC" id="3.1.3.16" evidence="1"/>
<accession>A0A176WS36</accession>
<dbReference type="EMBL" id="LVLJ01000095">
    <property type="protein sequence ID" value="OAE35654.1"/>
    <property type="molecule type" value="Genomic_DNA"/>
</dbReference>
<comment type="cofactor">
    <cofactor evidence="1">
        <name>Mn(2+)</name>
        <dbReference type="ChEBI" id="CHEBI:29035"/>
    </cofactor>
</comment>
<dbReference type="PANTHER" id="PTHR12320">
    <property type="entry name" value="PROTEIN PHOSPHATASE 2C"/>
    <property type="match status" value="1"/>
</dbReference>
<comment type="catalytic activity">
    <reaction evidence="1">
        <text>O-phospho-L-threonyl-[protein] + H2O = L-threonyl-[protein] + phosphate</text>
        <dbReference type="Rhea" id="RHEA:47004"/>
        <dbReference type="Rhea" id="RHEA-COMP:11060"/>
        <dbReference type="Rhea" id="RHEA-COMP:11605"/>
        <dbReference type="ChEBI" id="CHEBI:15377"/>
        <dbReference type="ChEBI" id="CHEBI:30013"/>
        <dbReference type="ChEBI" id="CHEBI:43474"/>
        <dbReference type="ChEBI" id="CHEBI:61977"/>
        <dbReference type="EC" id="3.1.3.16"/>
    </reaction>
</comment>
<keyword evidence="1" id="KW-0464">Manganese</keyword>
<dbReference type="PROSITE" id="PS51746">
    <property type="entry name" value="PPM_2"/>
    <property type="match status" value="1"/>
</dbReference>
<dbReference type="InterPro" id="IPR036457">
    <property type="entry name" value="PPM-type-like_dom_sf"/>
</dbReference>
<dbReference type="Proteomes" id="UP001162541">
    <property type="component" value="Chromosome 3"/>
</dbReference>
<reference evidence="4" key="2">
    <citation type="journal article" date="2019" name="Curr. Biol.">
        <title>Chromatin organization in early land plants reveals an ancestral association between H3K27me3, transposons, and constitutive heterochromatin.</title>
        <authorList>
            <person name="Montgomery S.A."/>
            <person name="Tanizawa Y."/>
            <person name="Galik B."/>
            <person name="Wang N."/>
            <person name="Ito T."/>
            <person name="Mochizuki T."/>
            <person name="Akimcheva S."/>
            <person name="Bowman J."/>
            <person name="Cognat V."/>
            <person name="Drouard L."/>
            <person name="Ekker H."/>
            <person name="Houng S."/>
            <person name="Kohchi T."/>
            <person name="Lin S."/>
            <person name="Liu L.D."/>
            <person name="Nakamura Y."/>
            <person name="Valeeva L.R."/>
            <person name="Shakirov E.V."/>
            <person name="Shippen D.E."/>
            <person name="Wei W."/>
            <person name="Yagura M."/>
            <person name="Yamaoka S."/>
            <person name="Yamato K.T."/>
            <person name="Liu C."/>
            <person name="Berger F."/>
        </authorList>
    </citation>
    <scope>NUCLEOTIDE SEQUENCE [LARGE SCALE GENOMIC DNA]</scope>
    <source>
        <strain evidence="4">Tak-1</strain>
    </source>
</reference>
<comment type="catalytic activity">
    <reaction evidence="1">
        <text>O-phospho-L-seryl-[protein] + H2O = L-seryl-[protein] + phosphate</text>
        <dbReference type="Rhea" id="RHEA:20629"/>
        <dbReference type="Rhea" id="RHEA-COMP:9863"/>
        <dbReference type="Rhea" id="RHEA-COMP:11604"/>
        <dbReference type="ChEBI" id="CHEBI:15377"/>
        <dbReference type="ChEBI" id="CHEBI:29999"/>
        <dbReference type="ChEBI" id="CHEBI:43474"/>
        <dbReference type="ChEBI" id="CHEBI:83421"/>
        <dbReference type="EC" id="3.1.3.16"/>
    </reaction>
</comment>